<dbReference type="Gene3D" id="1.10.3730.20">
    <property type="match status" value="1"/>
</dbReference>
<reference evidence="8 9" key="1">
    <citation type="submission" date="2022-10" db="EMBL/GenBank/DDBJ databases">
        <title>Janthinobacterium sp. hw3 Genome sequencing.</title>
        <authorList>
            <person name="Park S."/>
        </authorList>
    </citation>
    <scope>NUCLEOTIDE SEQUENCE [LARGE SCALE GENOMIC DNA]</scope>
    <source>
        <strain evidence="9">hw3</strain>
    </source>
</reference>
<dbReference type="SUPFAM" id="SSF103481">
    <property type="entry name" value="Multidrug resistance efflux transporter EmrE"/>
    <property type="match status" value="2"/>
</dbReference>
<comment type="caution">
    <text evidence="8">The sequence shown here is derived from an EMBL/GenBank/DDBJ whole genome shotgun (WGS) entry which is preliminary data.</text>
</comment>
<comment type="subcellular location">
    <subcellularLocation>
        <location evidence="1">Membrane</location>
        <topology evidence="1">Multi-pass membrane protein</topology>
    </subcellularLocation>
</comment>
<dbReference type="InterPro" id="IPR050638">
    <property type="entry name" value="AA-Vitamin_Transporters"/>
</dbReference>
<evidence type="ECO:0000256" key="3">
    <source>
        <dbReference type="ARBA" id="ARBA00022692"/>
    </source>
</evidence>
<evidence type="ECO:0000256" key="5">
    <source>
        <dbReference type="ARBA" id="ARBA00023136"/>
    </source>
</evidence>
<feature type="transmembrane region" description="Helical" evidence="6">
    <location>
        <begin position="29"/>
        <end position="50"/>
    </location>
</feature>
<feature type="transmembrane region" description="Helical" evidence="6">
    <location>
        <begin position="299"/>
        <end position="316"/>
    </location>
</feature>
<comment type="similarity">
    <text evidence="2">Belongs to the EamA transporter family.</text>
</comment>
<dbReference type="InterPro" id="IPR000620">
    <property type="entry name" value="EamA_dom"/>
</dbReference>
<dbReference type="PANTHER" id="PTHR32322">
    <property type="entry name" value="INNER MEMBRANE TRANSPORTER"/>
    <property type="match status" value="1"/>
</dbReference>
<keyword evidence="9" id="KW-1185">Reference proteome</keyword>
<feature type="transmembrane region" description="Helical" evidence="6">
    <location>
        <begin position="183"/>
        <end position="203"/>
    </location>
</feature>
<sequence>MTTSALPTSTPAPFTAVLAPAAPPVAALVYIKLVLVTLFWGGTFIAGRIVAQSLPALTAASGRFAVAALLLLPLAWKLEGGLPRLDRRQLATTAALGFSGIFLYNLCFLAALARMPAGRTALFVALNPIVTALASALLFRERLGRAKWLGIAVAFAGAAVVITRGDPLAALHDIGQSVGAGELLMFCAISSWAAYTLIGRAALKGLSPIAATTYATLWGLALLLCGAAFEFPSIRWASFGWQVWASIAYLGVFGTVLGFVWYYEGVKAIGPSRTAVFNNLVPVFGVTLAALLLGEPVLLSMLLGGALATAGVFLTNRPAPASACGRCAADAHGGD</sequence>
<feature type="domain" description="EamA" evidence="7">
    <location>
        <begin position="181"/>
        <end position="316"/>
    </location>
</feature>
<feature type="transmembrane region" description="Helical" evidence="6">
    <location>
        <begin position="210"/>
        <end position="229"/>
    </location>
</feature>
<keyword evidence="3 6" id="KW-0812">Transmembrane</keyword>
<gene>
    <name evidence="8" type="ORF">OIK44_02460</name>
</gene>
<evidence type="ECO:0000313" key="9">
    <source>
        <dbReference type="Proteomes" id="UP001221208"/>
    </source>
</evidence>
<dbReference type="Proteomes" id="UP001221208">
    <property type="component" value="Unassembled WGS sequence"/>
</dbReference>
<keyword evidence="4 6" id="KW-1133">Transmembrane helix</keyword>
<feature type="transmembrane region" description="Helical" evidence="6">
    <location>
        <begin position="241"/>
        <end position="263"/>
    </location>
</feature>
<dbReference type="InterPro" id="IPR037185">
    <property type="entry name" value="EmrE-like"/>
</dbReference>
<evidence type="ECO:0000256" key="2">
    <source>
        <dbReference type="ARBA" id="ARBA00007362"/>
    </source>
</evidence>
<evidence type="ECO:0000313" key="8">
    <source>
        <dbReference type="EMBL" id="MDC8756447.1"/>
    </source>
</evidence>
<feature type="transmembrane region" description="Helical" evidence="6">
    <location>
        <begin position="56"/>
        <end position="78"/>
    </location>
</feature>
<dbReference type="EMBL" id="JAQQXR010000001">
    <property type="protein sequence ID" value="MDC8756447.1"/>
    <property type="molecule type" value="Genomic_DNA"/>
</dbReference>
<evidence type="ECO:0000256" key="1">
    <source>
        <dbReference type="ARBA" id="ARBA00004141"/>
    </source>
</evidence>
<organism evidence="8 9">
    <name type="scientific">Janthinobacterium fluminis</name>
    <dbReference type="NCBI Taxonomy" id="2987524"/>
    <lineage>
        <taxon>Bacteria</taxon>
        <taxon>Pseudomonadati</taxon>
        <taxon>Pseudomonadota</taxon>
        <taxon>Betaproteobacteria</taxon>
        <taxon>Burkholderiales</taxon>
        <taxon>Oxalobacteraceae</taxon>
        <taxon>Janthinobacterium</taxon>
    </lineage>
</organism>
<feature type="transmembrane region" description="Helical" evidence="6">
    <location>
        <begin position="146"/>
        <end position="163"/>
    </location>
</feature>
<dbReference type="PANTHER" id="PTHR32322:SF2">
    <property type="entry name" value="EAMA DOMAIN-CONTAINING PROTEIN"/>
    <property type="match status" value="1"/>
</dbReference>
<proteinExistence type="inferred from homology"/>
<keyword evidence="5 6" id="KW-0472">Membrane</keyword>
<protein>
    <submittedName>
        <fullName evidence="8">DMT family transporter</fullName>
    </submittedName>
</protein>
<dbReference type="RefSeq" id="WP_273669079.1">
    <property type="nucleotide sequence ID" value="NZ_JAQQXR010000001.1"/>
</dbReference>
<feature type="domain" description="EamA" evidence="7">
    <location>
        <begin position="30"/>
        <end position="162"/>
    </location>
</feature>
<evidence type="ECO:0000259" key="7">
    <source>
        <dbReference type="Pfam" id="PF00892"/>
    </source>
</evidence>
<accession>A0ABT5JY24</accession>
<name>A0ABT5JY24_9BURK</name>
<evidence type="ECO:0000256" key="6">
    <source>
        <dbReference type="SAM" id="Phobius"/>
    </source>
</evidence>
<feature type="transmembrane region" description="Helical" evidence="6">
    <location>
        <begin position="90"/>
        <end position="113"/>
    </location>
</feature>
<dbReference type="Pfam" id="PF00892">
    <property type="entry name" value="EamA"/>
    <property type="match status" value="2"/>
</dbReference>
<evidence type="ECO:0000256" key="4">
    <source>
        <dbReference type="ARBA" id="ARBA00022989"/>
    </source>
</evidence>
<feature type="transmembrane region" description="Helical" evidence="6">
    <location>
        <begin position="275"/>
        <end position="293"/>
    </location>
</feature>